<dbReference type="GO" id="GO:0006357">
    <property type="term" value="P:regulation of transcription by RNA polymerase II"/>
    <property type="evidence" value="ECO:0007669"/>
    <property type="project" value="TreeGrafter"/>
</dbReference>
<sequence length="121" mass="13518">MPQSSKPAPSASSFVCSDGSCADNPQTFTGGGAYRMHLKRHSRPYKCRRPDCCYNKRGFPQLRDLQRHEVTHKGARSFRCYFEGCRGSATRLDNMVRHVQMAHKVKVRKAEIAALCSGPGS</sequence>
<feature type="domain" description="C2H2-type" evidence="9">
    <location>
        <begin position="14"/>
        <end position="41"/>
    </location>
</feature>
<evidence type="ECO:0000259" key="9">
    <source>
        <dbReference type="SMART" id="SM00355"/>
    </source>
</evidence>
<keyword evidence="4" id="KW-0862">Zinc</keyword>
<gene>
    <name evidence="10" type="ORF">QBC42DRAFT_4825</name>
</gene>
<comment type="caution">
    <text evidence="10">The sequence shown here is derived from an EMBL/GenBank/DDBJ whole genome shotgun (WGS) entry which is preliminary data.</text>
</comment>
<evidence type="ECO:0000256" key="8">
    <source>
        <dbReference type="SAM" id="MobiDB-lite"/>
    </source>
</evidence>
<dbReference type="InterPro" id="IPR051061">
    <property type="entry name" value="Zinc_finger_trans_reg"/>
</dbReference>
<dbReference type="SMART" id="SM00355">
    <property type="entry name" value="ZnF_C2H2"/>
    <property type="match status" value="3"/>
</dbReference>
<feature type="region of interest" description="Disordered" evidence="8">
    <location>
        <begin position="1"/>
        <end position="21"/>
    </location>
</feature>
<dbReference type="EMBL" id="MU865029">
    <property type="protein sequence ID" value="KAK4459745.1"/>
    <property type="molecule type" value="Genomic_DNA"/>
</dbReference>
<dbReference type="GO" id="GO:0008270">
    <property type="term" value="F:zinc ion binding"/>
    <property type="evidence" value="ECO:0007669"/>
    <property type="project" value="UniProtKB-KW"/>
</dbReference>
<evidence type="ECO:0000256" key="1">
    <source>
        <dbReference type="ARBA" id="ARBA00004123"/>
    </source>
</evidence>
<evidence type="ECO:0000256" key="5">
    <source>
        <dbReference type="ARBA" id="ARBA00023015"/>
    </source>
</evidence>
<keyword evidence="7" id="KW-0539">Nucleus</keyword>
<feature type="domain" description="C2H2-type" evidence="9">
    <location>
        <begin position="78"/>
        <end position="103"/>
    </location>
</feature>
<accession>A0AAV9HGG9</accession>
<reference evidence="10" key="1">
    <citation type="journal article" date="2023" name="Mol. Phylogenet. Evol.">
        <title>Genome-scale phylogeny and comparative genomics of the fungal order Sordariales.</title>
        <authorList>
            <person name="Hensen N."/>
            <person name="Bonometti L."/>
            <person name="Westerberg I."/>
            <person name="Brannstrom I.O."/>
            <person name="Guillou S."/>
            <person name="Cros-Aarteil S."/>
            <person name="Calhoun S."/>
            <person name="Haridas S."/>
            <person name="Kuo A."/>
            <person name="Mondo S."/>
            <person name="Pangilinan J."/>
            <person name="Riley R."/>
            <person name="LaButti K."/>
            <person name="Andreopoulos B."/>
            <person name="Lipzen A."/>
            <person name="Chen C."/>
            <person name="Yan M."/>
            <person name="Daum C."/>
            <person name="Ng V."/>
            <person name="Clum A."/>
            <person name="Steindorff A."/>
            <person name="Ohm R.A."/>
            <person name="Martin F."/>
            <person name="Silar P."/>
            <person name="Natvig D.O."/>
            <person name="Lalanne C."/>
            <person name="Gautier V."/>
            <person name="Ament-Velasquez S.L."/>
            <person name="Kruys A."/>
            <person name="Hutchinson M.I."/>
            <person name="Powell A.J."/>
            <person name="Barry K."/>
            <person name="Miller A.N."/>
            <person name="Grigoriev I.V."/>
            <person name="Debuchy R."/>
            <person name="Gladieux P."/>
            <person name="Hiltunen Thoren M."/>
            <person name="Johannesson H."/>
        </authorList>
    </citation>
    <scope>NUCLEOTIDE SEQUENCE</scope>
    <source>
        <strain evidence="10">PSN324</strain>
    </source>
</reference>
<dbReference type="PANTHER" id="PTHR46179">
    <property type="entry name" value="ZINC FINGER PROTEIN"/>
    <property type="match status" value="1"/>
</dbReference>
<keyword evidence="2" id="KW-0479">Metal-binding</keyword>
<evidence type="ECO:0000256" key="4">
    <source>
        <dbReference type="ARBA" id="ARBA00022833"/>
    </source>
</evidence>
<evidence type="ECO:0000256" key="2">
    <source>
        <dbReference type="ARBA" id="ARBA00022723"/>
    </source>
</evidence>
<organism evidence="10 11">
    <name type="scientific">Cladorrhinum samala</name>
    <dbReference type="NCBI Taxonomy" id="585594"/>
    <lineage>
        <taxon>Eukaryota</taxon>
        <taxon>Fungi</taxon>
        <taxon>Dikarya</taxon>
        <taxon>Ascomycota</taxon>
        <taxon>Pezizomycotina</taxon>
        <taxon>Sordariomycetes</taxon>
        <taxon>Sordariomycetidae</taxon>
        <taxon>Sordariales</taxon>
        <taxon>Podosporaceae</taxon>
        <taxon>Cladorrhinum</taxon>
    </lineage>
</organism>
<dbReference type="SUPFAM" id="SSF57667">
    <property type="entry name" value="beta-beta-alpha zinc fingers"/>
    <property type="match status" value="1"/>
</dbReference>
<feature type="compositionally biased region" description="Low complexity" evidence="8">
    <location>
        <begin position="1"/>
        <end position="13"/>
    </location>
</feature>
<keyword evidence="3" id="KW-0863">Zinc-finger</keyword>
<evidence type="ECO:0000313" key="10">
    <source>
        <dbReference type="EMBL" id="KAK4459745.1"/>
    </source>
</evidence>
<keyword evidence="6" id="KW-0804">Transcription</keyword>
<dbReference type="PANTHER" id="PTHR46179:SF13">
    <property type="entry name" value="C2H2-TYPE DOMAIN-CONTAINING PROTEIN"/>
    <property type="match status" value="1"/>
</dbReference>
<dbReference type="InterPro" id="IPR013087">
    <property type="entry name" value="Znf_C2H2_type"/>
</dbReference>
<name>A0AAV9HGG9_9PEZI</name>
<feature type="domain" description="C2H2-type" evidence="9">
    <location>
        <begin position="45"/>
        <end position="72"/>
    </location>
</feature>
<dbReference type="GO" id="GO:0005634">
    <property type="term" value="C:nucleus"/>
    <property type="evidence" value="ECO:0007669"/>
    <property type="project" value="UniProtKB-SubCell"/>
</dbReference>
<evidence type="ECO:0000256" key="6">
    <source>
        <dbReference type="ARBA" id="ARBA00023163"/>
    </source>
</evidence>
<proteinExistence type="predicted"/>
<dbReference type="AlphaFoldDB" id="A0AAV9HGG9"/>
<keyword evidence="5" id="KW-0805">Transcription regulation</keyword>
<protein>
    <recommendedName>
        <fullName evidence="9">C2H2-type domain-containing protein</fullName>
    </recommendedName>
</protein>
<dbReference type="Proteomes" id="UP001321749">
    <property type="component" value="Unassembled WGS sequence"/>
</dbReference>
<dbReference type="InterPro" id="IPR036236">
    <property type="entry name" value="Znf_C2H2_sf"/>
</dbReference>
<comment type="subcellular location">
    <subcellularLocation>
        <location evidence="1">Nucleus</location>
    </subcellularLocation>
</comment>
<evidence type="ECO:0000313" key="11">
    <source>
        <dbReference type="Proteomes" id="UP001321749"/>
    </source>
</evidence>
<dbReference type="Gene3D" id="3.30.160.60">
    <property type="entry name" value="Classic Zinc Finger"/>
    <property type="match status" value="1"/>
</dbReference>
<evidence type="ECO:0000256" key="3">
    <source>
        <dbReference type="ARBA" id="ARBA00022771"/>
    </source>
</evidence>
<reference evidence="10" key="2">
    <citation type="submission" date="2023-06" db="EMBL/GenBank/DDBJ databases">
        <authorList>
            <consortium name="Lawrence Berkeley National Laboratory"/>
            <person name="Mondo S.J."/>
            <person name="Hensen N."/>
            <person name="Bonometti L."/>
            <person name="Westerberg I."/>
            <person name="Brannstrom I.O."/>
            <person name="Guillou S."/>
            <person name="Cros-Aarteil S."/>
            <person name="Calhoun S."/>
            <person name="Haridas S."/>
            <person name="Kuo A."/>
            <person name="Pangilinan J."/>
            <person name="Riley R."/>
            <person name="Labutti K."/>
            <person name="Andreopoulos B."/>
            <person name="Lipzen A."/>
            <person name="Chen C."/>
            <person name="Yanf M."/>
            <person name="Daum C."/>
            <person name="Ng V."/>
            <person name="Clum A."/>
            <person name="Steindorff A."/>
            <person name="Ohm R."/>
            <person name="Martin F."/>
            <person name="Silar P."/>
            <person name="Natvig D."/>
            <person name="Lalanne C."/>
            <person name="Gautier V."/>
            <person name="Ament-Velasquez S.L."/>
            <person name="Kruys A."/>
            <person name="Hutchinson M.I."/>
            <person name="Powell A.J."/>
            <person name="Barry K."/>
            <person name="Miller A.N."/>
            <person name="Grigoriev I.V."/>
            <person name="Debuchy R."/>
            <person name="Gladieux P."/>
            <person name="Thoren M.H."/>
            <person name="Johannesson H."/>
        </authorList>
    </citation>
    <scope>NUCLEOTIDE SEQUENCE</scope>
    <source>
        <strain evidence="10">PSN324</strain>
    </source>
</reference>
<keyword evidence="11" id="KW-1185">Reference proteome</keyword>
<evidence type="ECO:0000256" key="7">
    <source>
        <dbReference type="ARBA" id="ARBA00023242"/>
    </source>
</evidence>